<gene>
    <name evidence="7" type="primary">LOC114242453</name>
</gene>
<dbReference type="GO" id="GO:0005576">
    <property type="term" value="C:extracellular region"/>
    <property type="evidence" value="ECO:0007669"/>
    <property type="project" value="UniProtKB-SubCell"/>
</dbReference>
<evidence type="ECO:0000256" key="3">
    <source>
        <dbReference type="ARBA" id="ARBA00022729"/>
    </source>
</evidence>
<protein>
    <submittedName>
        <fullName evidence="7">Microvitellogenin-like</fullName>
    </submittedName>
</protein>
<evidence type="ECO:0000256" key="1">
    <source>
        <dbReference type="ARBA" id="ARBA00004613"/>
    </source>
</evidence>
<dbReference type="GeneID" id="114242453"/>
<dbReference type="Gene3D" id="2.80.10.50">
    <property type="match status" value="1"/>
</dbReference>
<dbReference type="AlphaFoldDB" id="A0A6J2JIM8"/>
<proteinExistence type="inferred from homology"/>
<dbReference type="Gene3D" id="1.10.10.2400">
    <property type="entry name" value="Lepidopteran low molecular weight (30 kD) lipoprotein, N-terminal domain"/>
    <property type="match status" value="1"/>
</dbReference>
<dbReference type="KEGG" id="bman:114242453"/>
<evidence type="ECO:0000256" key="4">
    <source>
        <dbReference type="ARBA" id="ARBA00023288"/>
    </source>
</evidence>
<evidence type="ECO:0000256" key="5">
    <source>
        <dbReference type="ARBA" id="ARBA00024024"/>
    </source>
</evidence>
<comment type="similarity">
    <text evidence="5">Belongs to the 30 kDa lipoprotein family.</text>
</comment>
<reference evidence="7" key="1">
    <citation type="submission" date="2025-08" db="UniProtKB">
        <authorList>
            <consortium name="RefSeq"/>
        </authorList>
    </citation>
    <scope>IDENTIFICATION</scope>
    <source>
        <tissue evidence="7">Silk gland</tissue>
    </source>
</reference>
<dbReference type="RefSeq" id="XP_028029415.1">
    <property type="nucleotide sequence ID" value="XM_028173614.1"/>
</dbReference>
<accession>A0A6J2JIM8</accession>
<keyword evidence="6" id="KW-1185">Reference proteome</keyword>
<dbReference type="Proteomes" id="UP000504629">
    <property type="component" value="Unplaced"/>
</dbReference>
<evidence type="ECO:0000256" key="2">
    <source>
        <dbReference type="ARBA" id="ARBA00022525"/>
    </source>
</evidence>
<dbReference type="Pfam" id="PF03260">
    <property type="entry name" value="Lipoprotein_11"/>
    <property type="match status" value="1"/>
</dbReference>
<dbReference type="InterPro" id="IPR042046">
    <property type="entry name" value="Lipoprotein_11_N"/>
</dbReference>
<organism evidence="6 7">
    <name type="scientific">Bombyx mandarina</name>
    <name type="common">Wild silk moth</name>
    <name type="synonym">Wild silkworm</name>
    <dbReference type="NCBI Taxonomy" id="7092"/>
    <lineage>
        <taxon>Eukaryota</taxon>
        <taxon>Metazoa</taxon>
        <taxon>Ecdysozoa</taxon>
        <taxon>Arthropoda</taxon>
        <taxon>Hexapoda</taxon>
        <taxon>Insecta</taxon>
        <taxon>Pterygota</taxon>
        <taxon>Neoptera</taxon>
        <taxon>Endopterygota</taxon>
        <taxon>Lepidoptera</taxon>
        <taxon>Glossata</taxon>
        <taxon>Ditrysia</taxon>
        <taxon>Bombycoidea</taxon>
        <taxon>Bombycidae</taxon>
        <taxon>Bombycinae</taxon>
        <taxon>Bombyx</taxon>
    </lineage>
</organism>
<evidence type="ECO:0000313" key="6">
    <source>
        <dbReference type="Proteomes" id="UP000504629"/>
    </source>
</evidence>
<dbReference type="InterPro" id="IPR004943">
    <property type="entry name" value="Lipoprotein_11"/>
</dbReference>
<comment type="subcellular location">
    <subcellularLocation>
        <location evidence="1">Secreted</location>
    </subcellularLocation>
</comment>
<evidence type="ECO:0000313" key="7">
    <source>
        <dbReference type="RefSeq" id="XP_028029415.1"/>
    </source>
</evidence>
<sequence length="299" mass="34025">MHDRLIWRMTFKMVLIKDKSTSRNIADLNVACLGAINMKFLLVIPMCVLAAGAGLLDVDVDILSAPDKIEADNVYSSVITGDIDKAVVQTLALNLLSKGAIIEDVIARLIRDKKRNIFDYAYKLWNSEGKDVVKQHFPMQFRLIFAENHVKIINKRDNLAIKLSTEVDHQNDRSAFGDANDKTTDNVGWRFVHLWENNKVYFKIVSVARNQFLKLGTDADEAGDHIAYGADVANTFRHQWYLQPAKYEDDLLFLIYNREFNQVLKLGRVVDNMGDRRLYGHNGDVSGSPELFGFFITPL</sequence>
<dbReference type="OrthoDB" id="7401160at2759"/>
<name>A0A6J2JIM8_BOMMA</name>
<keyword evidence="3" id="KW-0732">Signal</keyword>
<keyword evidence="4" id="KW-0449">Lipoprotein</keyword>
<keyword evidence="2" id="KW-0964">Secreted</keyword>